<organism evidence="2">
    <name type="scientific">Tunturiibacter gelidiferens</name>
    <dbReference type="NCBI Taxonomy" id="3069689"/>
    <lineage>
        <taxon>Bacteria</taxon>
        <taxon>Pseudomonadati</taxon>
        <taxon>Acidobacteriota</taxon>
        <taxon>Terriglobia</taxon>
        <taxon>Terriglobales</taxon>
        <taxon>Acidobacteriaceae</taxon>
        <taxon>Tunturiibacter</taxon>
    </lineage>
</organism>
<name>A0AAU7Z5P9_9BACT</name>
<sequence length="318" mass="34826">MCIAQLQAESSQTARQSSQPANTEDEVWISPNDPTHGGATDFWDMFQPGADWAHAEHHVRVVGIAQNLVTNGPADKLKAFYAFLKANHIKLAVGIGMLTWSDRCGKHIEGYVPPGGSRYVADRIKALGGELSYIDVDEALWFGRYFGGAGACHSAASALATDVAANFKAYQAVFPTVRIGDTEPLGPPPSGDPTSEWAKNTQAWIDALQAATGQRLAFIHEDITDWSRPLPGYLPAVAKLVHSNHIPFAPIIIAASGKGPDETWMRSAEQNIDLLRKSGAWPPDHLMISTWHVYPTHNLPESSPETFTHLIDYYFQTR</sequence>
<proteinExistence type="predicted"/>
<accession>A0AAU7Z5P9</accession>
<evidence type="ECO:0000256" key="1">
    <source>
        <dbReference type="SAM" id="MobiDB-lite"/>
    </source>
</evidence>
<dbReference type="RefSeq" id="WP_353073616.1">
    <property type="nucleotide sequence ID" value="NZ_CP132938.1"/>
</dbReference>
<evidence type="ECO:0000313" key="2">
    <source>
        <dbReference type="EMBL" id="XCB24281.1"/>
    </source>
</evidence>
<feature type="region of interest" description="Disordered" evidence="1">
    <location>
        <begin position="9"/>
        <end position="33"/>
    </location>
</feature>
<dbReference type="AlphaFoldDB" id="A0AAU7Z5P9"/>
<protein>
    <submittedName>
        <fullName evidence="2">Uncharacterized protein</fullName>
    </submittedName>
</protein>
<gene>
    <name evidence="2" type="ORF">RBB81_10230</name>
</gene>
<dbReference type="EMBL" id="CP132938">
    <property type="protein sequence ID" value="XCB24281.1"/>
    <property type="molecule type" value="Genomic_DNA"/>
</dbReference>
<reference evidence="2" key="1">
    <citation type="submission" date="2023-08" db="EMBL/GenBank/DDBJ databases">
        <authorList>
            <person name="Messyasz A."/>
            <person name="Mannisto M.K."/>
            <person name="Kerkhof L.J."/>
            <person name="Haggblom M."/>
        </authorList>
    </citation>
    <scope>NUCLEOTIDE SEQUENCE</scope>
    <source>
        <strain evidence="2">M8UP39</strain>
    </source>
</reference>
<reference evidence="2" key="2">
    <citation type="journal article" date="2024" name="Environ. Microbiol.">
        <title>Genome analysis and description of Tunturibacter gen. nov. expands the diversity of Terriglobia in tundra soils.</title>
        <authorList>
            <person name="Messyasz A."/>
            <person name="Mannisto M.K."/>
            <person name="Kerkhof L.J."/>
            <person name="Haggblom M.M."/>
        </authorList>
    </citation>
    <scope>NUCLEOTIDE SEQUENCE</scope>
    <source>
        <strain evidence="2">M8UP39</strain>
    </source>
</reference>
<feature type="compositionally biased region" description="Polar residues" evidence="1">
    <location>
        <begin position="9"/>
        <end position="22"/>
    </location>
</feature>
<dbReference type="KEGG" id="tgi:RBB81_10230"/>